<feature type="region of interest" description="Disordered" evidence="1">
    <location>
        <begin position="1"/>
        <end position="26"/>
    </location>
</feature>
<protein>
    <submittedName>
        <fullName evidence="2">Uncharacterized protein</fullName>
    </submittedName>
</protein>
<proteinExistence type="predicted"/>
<feature type="non-terminal residue" evidence="2">
    <location>
        <position position="525"/>
    </location>
</feature>
<reference evidence="3" key="1">
    <citation type="journal article" date="2017" name="Nat. Ecol. Evol.">
        <title>Genome expansion and lineage-specific genetic innovations in the forest pathogenic fungi Armillaria.</title>
        <authorList>
            <person name="Sipos G."/>
            <person name="Prasanna A.N."/>
            <person name="Walter M.C."/>
            <person name="O'Connor E."/>
            <person name="Balint B."/>
            <person name="Krizsan K."/>
            <person name="Kiss B."/>
            <person name="Hess J."/>
            <person name="Varga T."/>
            <person name="Slot J."/>
            <person name="Riley R."/>
            <person name="Boka B."/>
            <person name="Rigling D."/>
            <person name="Barry K."/>
            <person name="Lee J."/>
            <person name="Mihaltcheva S."/>
            <person name="LaButti K."/>
            <person name="Lipzen A."/>
            <person name="Waldron R."/>
            <person name="Moloney N.M."/>
            <person name="Sperisen C."/>
            <person name="Kredics L."/>
            <person name="Vagvoelgyi C."/>
            <person name="Patrignani A."/>
            <person name="Fitzpatrick D."/>
            <person name="Nagy I."/>
            <person name="Doyle S."/>
            <person name="Anderson J.B."/>
            <person name="Grigoriev I.V."/>
            <person name="Gueldener U."/>
            <person name="Muensterkoetter M."/>
            <person name="Nagy L.G."/>
        </authorList>
    </citation>
    <scope>NUCLEOTIDE SEQUENCE [LARGE SCALE GENOMIC DNA]</scope>
    <source>
        <strain evidence="3">28-4</strain>
    </source>
</reference>
<feature type="region of interest" description="Disordered" evidence="1">
    <location>
        <begin position="81"/>
        <end position="245"/>
    </location>
</feature>
<name>A0A2H3BKL2_9AGAR</name>
<dbReference type="AlphaFoldDB" id="A0A2H3BKL2"/>
<organism evidence="2 3">
    <name type="scientific">Armillaria solidipes</name>
    <dbReference type="NCBI Taxonomy" id="1076256"/>
    <lineage>
        <taxon>Eukaryota</taxon>
        <taxon>Fungi</taxon>
        <taxon>Dikarya</taxon>
        <taxon>Basidiomycota</taxon>
        <taxon>Agaricomycotina</taxon>
        <taxon>Agaricomycetes</taxon>
        <taxon>Agaricomycetidae</taxon>
        <taxon>Agaricales</taxon>
        <taxon>Marasmiineae</taxon>
        <taxon>Physalacriaceae</taxon>
        <taxon>Armillaria</taxon>
    </lineage>
</organism>
<evidence type="ECO:0000256" key="1">
    <source>
        <dbReference type="SAM" id="MobiDB-lite"/>
    </source>
</evidence>
<feature type="compositionally biased region" description="Basic and acidic residues" evidence="1">
    <location>
        <begin position="477"/>
        <end position="486"/>
    </location>
</feature>
<feature type="compositionally biased region" description="Polar residues" evidence="1">
    <location>
        <begin position="1"/>
        <end position="12"/>
    </location>
</feature>
<sequence length="525" mass="58704">MSNSVEYRQSATPEPYESAPTPEGLTSEQYKVFAEERATAEEKYEEAVGADEDWKAAKAKEARLEKLKVDKEVRAEKLKKLQKLEEERKAAEKKEQERQAALLKERQEAEDKQKKLDELKKVKEEKEAAKKLRKEQKKAEKAAESGKDKGAAAAAKLLREERGTDADTEGEQSEASKAKALQKLREKRDGKRKATAPAVSPVERNKKRKRATKSASVVESEAEEVPGPSKRVKAEVSGPAEGEEELSGNKRCMCCRQDSAHCFACPASEKSNRGRTCSRCKTKKAACSFNKGTSSVLTVGSEEVSELLQKLAHTVETLSNKVDILTGQVVSLGGRVDDLVDDFPSEAIDSPEELISDMEEWQASCAELKDLGSVNSEALRRVMAWRLDEDMAQLRAKGPAEPEKMNADDPYEVANREFWYGLGGPEKMAEMKLKRDLFQATRNEFYKLEGRRSEWQFWKDYLRKHNCDDFLVEDSDPGEKISDGKVRKSRKPYGKDLGIPALDSLFVLDGDSAGATTSEDEESDE</sequence>
<gene>
    <name evidence="2" type="ORF">ARMSODRAFT_1017291</name>
</gene>
<dbReference type="Proteomes" id="UP000218334">
    <property type="component" value="Unassembled WGS sequence"/>
</dbReference>
<feature type="compositionally biased region" description="Basic and acidic residues" evidence="1">
    <location>
        <begin position="81"/>
        <end position="130"/>
    </location>
</feature>
<feature type="region of interest" description="Disordered" evidence="1">
    <location>
        <begin position="473"/>
        <end position="498"/>
    </location>
</feature>
<evidence type="ECO:0000313" key="2">
    <source>
        <dbReference type="EMBL" id="PBK71389.1"/>
    </source>
</evidence>
<accession>A0A2H3BKL2</accession>
<keyword evidence="3" id="KW-1185">Reference proteome</keyword>
<dbReference type="EMBL" id="KZ293424">
    <property type="protein sequence ID" value="PBK71389.1"/>
    <property type="molecule type" value="Genomic_DNA"/>
</dbReference>
<evidence type="ECO:0000313" key="3">
    <source>
        <dbReference type="Proteomes" id="UP000218334"/>
    </source>
</evidence>
<feature type="compositionally biased region" description="Basic and acidic residues" evidence="1">
    <location>
        <begin position="137"/>
        <end position="150"/>
    </location>
</feature>